<proteinExistence type="predicted"/>
<reference evidence="2" key="1">
    <citation type="journal article" date="2019" name="Int. J. Syst. Evol. Microbiol.">
        <title>The Global Catalogue of Microorganisms (GCM) 10K type strain sequencing project: providing services to taxonomists for standard genome sequencing and annotation.</title>
        <authorList>
            <consortium name="The Broad Institute Genomics Platform"/>
            <consortium name="The Broad Institute Genome Sequencing Center for Infectious Disease"/>
            <person name="Wu L."/>
            <person name="Ma J."/>
        </authorList>
    </citation>
    <scope>NUCLEOTIDE SEQUENCE [LARGE SCALE GENOMIC DNA]</scope>
    <source>
        <strain evidence="2">JCM 30071</strain>
    </source>
</reference>
<accession>A0ABQ2DA49</accession>
<protein>
    <recommendedName>
        <fullName evidence="3">DUF3168 domain-containing protein</fullName>
    </recommendedName>
</protein>
<evidence type="ECO:0008006" key="3">
    <source>
        <dbReference type="Google" id="ProtNLM"/>
    </source>
</evidence>
<dbReference type="Proteomes" id="UP000634435">
    <property type="component" value="Unassembled WGS sequence"/>
</dbReference>
<evidence type="ECO:0000313" key="1">
    <source>
        <dbReference type="EMBL" id="GGJ50980.1"/>
    </source>
</evidence>
<keyword evidence="2" id="KW-1185">Reference proteome</keyword>
<gene>
    <name evidence="1" type="ORF">GCM10007111_11560</name>
</gene>
<sequence length="130" mass="15174">MNDKQKKYMKEQQEKLVADLESVFELPVFEDEIADDELPATGNYFLVVYGDMRATESVKRLSQEVYVVYISEDNGDVEASTLDILTVVSKIKGYTFYRTIKERMQKAETDDFVDKVTIIFRRKLSYECQV</sequence>
<comment type="caution">
    <text evidence="1">The sequence shown here is derived from an EMBL/GenBank/DDBJ whole genome shotgun (WGS) entry which is preliminary data.</text>
</comment>
<dbReference type="RefSeq" id="WP_188942424.1">
    <property type="nucleotide sequence ID" value="NZ_BMPN01000002.1"/>
</dbReference>
<dbReference type="EMBL" id="BMPN01000002">
    <property type="protein sequence ID" value="GGJ50980.1"/>
    <property type="molecule type" value="Genomic_DNA"/>
</dbReference>
<name>A0ABQ2DA49_9BACI</name>
<evidence type="ECO:0000313" key="2">
    <source>
        <dbReference type="Proteomes" id="UP000634435"/>
    </source>
</evidence>
<organism evidence="1 2">
    <name type="scientific">Virgibacillus kapii</name>
    <dbReference type="NCBI Taxonomy" id="1638645"/>
    <lineage>
        <taxon>Bacteria</taxon>
        <taxon>Bacillati</taxon>
        <taxon>Bacillota</taxon>
        <taxon>Bacilli</taxon>
        <taxon>Bacillales</taxon>
        <taxon>Bacillaceae</taxon>
        <taxon>Virgibacillus</taxon>
    </lineage>
</organism>